<dbReference type="AlphaFoldDB" id="A0A931B785"/>
<protein>
    <submittedName>
        <fullName evidence="9">Sugar ABC transporter permease</fullName>
    </submittedName>
</protein>
<dbReference type="InterPro" id="IPR035906">
    <property type="entry name" value="MetI-like_sf"/>
</dbReference>
<feature type="transmembrane region" description="Helical" evidence="7">
    <location>
        <begin position="202"/>
        <end position="221"/>
    </location>
</feature>
<keyword evidence="4 7" id="KW-0812">Transmembrane</keyword>
<evidence type="ECO:0000256" key="5">
    <source>
        <dbReference type="ARBA" id="ARBA00022989"/>
    </source>
</evidence>
<evidence type="ECO:0000259" key="8">
    <source>
        <dbReference type="PROSITE" id="PS50928"/>
    </source>
</evidence>
<comment type="caution">
    <text evidence="9">The sequence shown here is derived from an EMBL/GenBank/DDBJ whole genome shotgun (WGS) entry which is preliminary data.</text>
</comment>
<dbReference type="InterPro" id="IPR000515">
    <property type="entry name" value="MetI-like"/>
</dbReference>
<keyword evidence="5 7" id="KW-1133">Transmembrane helix</keyword>
<evidence type="ECO:0000313" key="10">
    <source>
        <dbReference type="Proteomes" id="UP000657385"/>
    </source>
</evidence>
<dbReference type="PANTHER" id="PTHR30193:SF41">
    <property type="entry name" value="DIACETYLCHITOBIOSE UPTAKE SYSTEM PERMEASE PROTEIN NGCF"/>
    <property type="match status" value="1"/>
</dbReference>
<dbReference type="GO" id="GO:0005886">
    <property type="term" value="C:plasma membrane"/>
    <property type="evidence" value="ECO:0007669"/>
    <property type="project" value="UniProtKB-SubCell"/>
</dbReference>
<dbReference type="Gene3D" id="1.10.3720.10">
    <property type="entry name" value="MetI-like"/>
    <property type="match status" value="1"/>
</dbReference>
<name>A0A931B785_9ACTN</name>
<evidence type="ECO:0000256" key="7">
    <source>
        <dbReference type="RuleBase" id="RU363032"/>
    </source>
</evidence>
<dbReference type="PANTHER" id="PTHR30193">
    <property type="entry name" value="ABC TRANSPORTER PERMEASE PROTEIN"/>
    <property type="match status" value="1"/>
</dbReference>
<keyword evidence="2 7" id="KW-0813">Transport</keyword>
<evidence type="ECO:0000256" key="2">
    <source>
        <dbReference type="ARBA" id="ARBA00022448"/>
    </source>
</evidence>
<gene>
    <name evidence="9" type="ORF">I2501_26195</name>
</gene>
<dbReference type="EMBL" id="JADPRT010000012">
    <property type="protein sequence ID" value="MBF9071518.1"/>
    <property type="molecule type" value="Genomic_DNA"/>
</dbReference>
<dbReference type="CDD" id="cd06261">
    <property type="entry name" value="TM_PBP2"/>
    <property type="match status" value="1"/>
</dbReference>
<feature type="transmembrane region" description="Helical" evidence="7">
    <location>
        <begin position="63"/>
        <end position="88"/>
    </location>
</feature>
<evidence type="ECO:0000256" key="4">
    <source>
        <dbReference type="ARBA" id="ARBA00022692"/>
    </source>
</evidence>
<proteinExistence type="inferred from homology"/>
<evidence type="ECO:0000256" key="3">
    <source>
        <dbReference type="ARBA" id="ARBA00022475"/>
    </source>
</evidence>
<evidence type="ECO:0000256" key="6">
    <source>
        <dbReference type="ARBA" id="ARBA00023136"/>
    </source>
</evidence>
<keyword evidence="3" id="KW-1003">Cell membrane</keyword>
<evidence type="ECO:0000313" key="9">
    <source>
        <dbReference type="EMBL" id="MBF9071518.1"/>
    </source>
</evidence>
<evidence type="ECO:0000256" key="1">
    <source>
        <dbReference type="ARBA" id="ARBA00004651"/>
    </source>
</evidence>
<feature type="transmembrane region" description="Helical" evidence="7">
    <location>
        <begin position="152"/>
        <end position="172"/>
    </location>
</feature>
<feature type="transmembrane region" description="Helical" evidence="7">
    <location>
        <begin position="100"/>
        <end position="121"/>
    </location>
</feature>
<dbReference type="SUPFAM" id="SSF161098">
    <property type="entry name" value="MetI-like"/>
    <property type="match status" value="1"/>
</dbReference>
<comment type="similarity">
    <text evidence="7">Belongs to the binding-protein-dependent transport system permease family.</text>
</comment>
<keyword evidence="6 7" id="KW-0472">Membrane</keyword>
<dbReference type="PROSITE" id="PS50928">
    <property type="entry name" value="ABC_TM1"/>
    <property type="match status" value="1"/>
</dbReference>
<feature type="domain" description="ABC transmembrane type-1" evidence="8">
    <location>
        <begin position="63"/>
        <end position="276"/>
    </location>
</feature>
<dbReference type="Pfam" id="PF00528">
    <property type="entry name" value="BPD_transp_1"/>
    <property type="match status" value="1"/>
</dbReference>
<dbReference type="GO" id="GO:0055085">
    <property type="term" value="P:transmembrane transport"/>
    <property type="evidence" value="ECO:0007669"/>
    <property type="project" value="InterPro"/>
</dbReference>
<sequence length="286" mass="30649">MLLAPFFVLFAAATLAPIVYALWLSFFKQHVSGLGFGGPPTSVFAGLGNYLDVLKDPAYRDGFLNVALFAVIYVPLMLVGSLGVALLLDSTLAKAKRFFQLSLFLPHVVPGIIAAIVWLYLYTPGVSPVVSALQSGGISFDVGSPWVAVPSLVNVALWEVLGYNVVIFYAALQAIPREVLEASLIDGASELRTAWSIKLPSIRASVGLVGLFTAIGVLQLFQEPLQLNQVFPAVIGTQWTPNLYGYVAAFKNSNYGYASAGSIMLAVVCGLLSFGVTRLSNPWRQS</sequence>
<comment type="subcellular location">
    <subcellularLocation>
        <location evidence="1 7">Cell membrane</location>
        <topology evidence="1 7">Multi-pass membrane protein</topology>
    </subcellularLocation>
</comment>
<reference evidence="9" key="1">
    <citation type="submission" date="2020-11" db="EMBL/GenBank/DDBJ databases">
        <title>Isolation and identification of active actinomycetes.</title>
        <authorList>
            <person name="Yu B."/>
        </authorList>
    </citation>
    <scope>NUCLEOTIDE SEQUENCE</scope>
    <source>
        <strain evidence="9">NEAU-YB345</strain>
    </source>
</reference>
<dbReference type="InterPro" id="IPR051393">
    <property type="entry name" value="ABC_transporter_permease"/>
</dbReference>
<feature type="transmembrane region" description="Helical" evidence="7">
    <location>
        <begin position="255"/>
        <end position="276"/>
    </location>
</feature>
<organism evidence="9 10">
    <name type="scientific">Streptacidiphilus fuscans</name>
    <dbReference type="NCBI Taxonomy" id="2789292"/>
    <lineage>
        <taxon>Bacteria</taxon>
        <taxon>Bacillati</taxon>
        <taxon>Actinomycetota</taxon>
        <taxon>Actinomycetes</taxon>
        <taxon>Kitasatosporales</taxon>
        <taxon>Streptomycetaceae</taxon>
        <taxon>Streptacidiphilus</taxon>
    </lineage>
</organism>
<dbReference type="Proteomes" id="UP000657385">
    <property type="component" value="Unassembled WGS sequence"/>
</dbReference>
<keyword evidence="10" id="KW-1185">Reference proteome</keyword>
<accession>A0A931B785</accession>